<keyword evidence="2" id="KW-0313">Glucose metabolism</keyword>
<dbReference type="PANTHER" id="PTHR30344:SF1">
    <property type="entry name" value="6-PHOSPHOGLUCONOLACTONASE"/>
    <property type="match status" value="1"/>
</dbReference>
<dbReference type="AlphaFoldDB" id="A0AAJ1IGF0"/>
<dbReference type="Pfam" id="PF10282">
    <property type="entry name" value="Lactonase"/>
    <property type="match status" value="1"/>
</dbReference>
<protein>
    <submittedName>
        <fullName evidence="3">Lactonase family protein</fullName>
    </submittedName>
</protein>
<dbReference type="InterPro" id="IPR050282">
    <property type="entry name" value="Cycloisomerase_2"/>
</dbReference>
<dbReference type="SUPFAM" id="SSF51004">
    <property type="entry name" value="C-terminal (heme d1) domain of cytochrome cd1-nitrite reductase"/>
    <property type="match status" value="1"/>
</dbReference>
<gene>
    <name evidence="3" type="ORF">PQJ61_08690</name>
</gene>
<comment type="similarity">
    <text evidence="1">Belongs to the cycloisomerase 2 family.</text>
</comment>
<dbReference type="PANTHER" id="PTHR30344">
    <property type="entry name" value="6-PHOSPHOGLUCONOLACTONASE-RELATED"/>
    <property type="match status" value="1"/>
</dbReference>
<dbReference type="GO" id="GO:0005829">
    <property type="term" value="C:cytosol"/>
    <property type="evidence" value="ECO:0007669"/>
    <property type="project" value="TreeGrafter"/>
</dbReference>
<evidence type="ECO:0000256" key="2">
    <source>
        <dbReference type="ARBA" id="ARBA00022526"/>
    </source>
</evidence>
<accession>A0AAJ1IGF0</accession>
<dbReference type="EMBL" id="JAQQAL010000017">
    <property type="protein sequence ID" value="MDC7226830.1"/>
    <property type="molecule type" value="Genomic_DNA"/>
</dbReference>
<dbReference type="Gene3D" id="2.130.10.10">
    <property type="entry name" value="YVTN repeat-like/Quinoprotein amine dehydrogenase"/>
    <property type="match status" value="1"/>
</dbReference>
<dbReference type="Proteomes" id="UP001221217">
    <property type="component" value="Unassembled WGS sequence"/>
</dbReference>
<keyword evidence="2" id="KW-0119">Carbohydrate metabolism</keyword>
<evidence type="ECO:0000313" key="4">
    <source>
        <dbReference type="Proteomes" id="UP001221217"/>
    </source>
</evidence>
<dbReference type="GO" id="GO:0017057">
    <property type="term" value="F:6-phosphogluconolactonase activity"/>
    <property type="evidence" value="ECO:0007669"/>
    <property type="project" value="TreeGrafter"/>
</dbReference>
<evidence type="ECO:0000313" key="3">
    <source>
        <dbReference type="EMBL" id="MDC7226830.1"/>
    </source>
</evidence>
<name>A0AAJ1IGF0_9SPIO</name>
<sequence length="362" mass="40278">MSKERTVLYVGTFTRPAPYLGETNGEGIYCYEFDAEKLELKLLSVETGIDSPSYLTVDRSGEYLYSNSEIFGWQEGLVKAYKINSEDGSLEYLNMQPSKGTLTSYISMDQTNSFVLVTNYLSGSVVLFRRNLDGSLSEVIDKNQHKGLGADPERQEGPHTHCVLVDSNNTFVYVTDLGLDKIFCYRLDMECGKLIYESDVDVPAGSGPRHFIFNPTEDYAYITCELCAKVAAFKRNKNTGELILIDTYKTVPEGFDGEAHCSDIQMTASGKFLYAATRWIDNIAAFKVNDDGSLESLGQTSSLGKTPRNFVIDATDRYLLAGNQDSDNIKVFEINHTDGSLKFTGKTFAVPTPVCLKFLTIK</sequence>
<dbReference type="InterPro" id="IPR019405">
    <property type="entry name" value="Lactonase_7-beta_prop"/>
</dbReference>
<dbReference type="GO" id="GO:0006006">
    <property type="term" value="P:glucose metabolic process"/>
    <property type="evidence" value="ECO:0007669"/>
    <property type="project" value="UniProtKB-KW"/>
</dbReference>
<dbReference type="InterPro" id="IPR011048">
    <property type="entry name" value="Haem_d1_sf"/>
</dbReference>
<reference evidence="3 4" key="1">
    <citation type="submission" date="2022-12" db="EMBL/GenBank/DDBJ databases">
        <title>Metagenome assembled genome from gulf of manar.</title>
        <authorList>
            <person name="Kohli P."/>
            <person name="Pk S."/>
            <person name="Venkata Ramana C."/>
            <person name="Sasikala C."/>
        </authorList>
    </citation>
    <scope>NUCLEOTIDE SEQUENCE [LARGE SCALE GENOMIC DNA]</scope>
    <source>
        <strain evidence="3">JB008</strain>
    </source>
</reference>
<organism evidence="3 4">
    <name type="scientific">Candidatus Thalassospirochaeta sargassi</name>
    <dbReference type="NCBI Taxonomy" id="3119039"/>
    <lineage>
        <taxon>Bacteria</taxon>
        <taxon>Pseudomonadati</taxon>
        <taxon>Spirochaetota</taxon>
        <taxon>Spirochaetia</taxon>
        <taxon>Spirochaetales</taxon>
        <taxon>Spirochaetaceae</taxon>
        <taxon>Candidatus Thalassospirochaeta</taxon>
    </lineage>
</organism>
<proteinExistence type="inferred from homology"/>
<evidence type="ECO:0000256" key="1">
    <source>
        <dbReference type="ARBA" id="ARBA00005564"/>
    </source>
</evidence>
<comment type="caution">
    <text evidence="3">The sequence shown here is derived from an EMBL/GenBank/DDBJ whole genome shotgun (WGS) entry which is preliminary data.</text>
</comment>
<dbReference type="InterPro" id="IPR015943">
    <property type="entry name" value="WD40/YVTN_repeat-like_dom_sf"/>
</dbReference>